<sequence length="240" mass="25981">MSLVWFAFTMGMTWFVDDLWGATLVIALCGVPWAIALWVPFAMVGETISNMKDRIARRKRRRQSLRIQRRQSGYGATAVTNGGEERLLAAENHPQAAIQGQESGHDDGDDDDDDDDYSEPEDTENDTLLGADETQGDDNANESSAALLGHRGVTNSELEDEIRAHRRGGRGGPHLDVGLVLGVHNIYIVVPQFVDALVASCLFALIGAAPTPNSPSSAWTESDVYSGAAEPVGWILRFGG</sequence>
<dbReference type="EMBL" id="JAABOA010005956">
    <property type="protein sequence ID" value="KAF9571815.1"/>
    <property type="molecule type" value="Genomic_DNA"/>
</dbReference>
<feature type="region of interest" description="Disordered" evidence="6">
    <location>
        <begin position="99"/>
        <end position="142"/>
    </location>
</feature>
<dbReference type="Proteomes" id="UP000780801">
    <property type="component" value="Unassembled WGS sequence"/>
</dbReference>
<comment type="caution">
    <text evidence="8">The sequence shown here is derived from an EMBL/GenBank/DDBJ whole genome shotgun (WGS) entry which is preliminary data.</text>
</comment>
<proteinExistence type="predicted"/>
<dbReference type="PANTHER" id="PTHR19432">
    <property type="entry name" value="SUGAR TRANSPORTER"/>
    <property type="match status" value="1"/>
</dbReference>
<keyword evidence="4 7" id="KW-1133">Transmembrane helix</keyword>
<evidence type="ECO:0000313" key="8">
    <source>
        <dbReference type="EMBL" id="KAF9571815.1"/>
    </source>
</evidence>
<accession>A0A9P6FKG9</accession>
<keyword evidence="3 7" id="KW-0812">Transmembrane</keyword>
<name>A0A9P6FKG9_9FUNG</name>
<dbReference type="GO" id="GO:0005886">
    <property type="term" value="C:plasma membrane"/>
    <property type="evidence" value="ECO:0007669"/>
    <property type="project" value="TreeGrafter"/>
</dbReference>
<feature type="compositionally biased region" description="Acidic residues" evidence="6">
    <location>
        <begin position="107"/>
        <end position="125"/>
    </location>
</feature>
<evidence type="ECO:0000256" key="1">
    <source>
        <dbReference type="ARBA" id="ARBA00004141"/>
    </source>
</evidence>
<organism evidence="8 9">
    <name type="scientific">Lunasporangiospora selenospora</name>
    <dbReference type="NCBI Taxonomy" id="979761"/>
    <lineage>
        <taxon>Eukaryota</taxon>
        <taxon>Fungi</taxon>
        <taxon>Fungi incertae sedis</taxon>
        <taxon>Mucoromycota</taxon>
        <taxon>Mortierellomycotina</taxon>
        <taxon>Mortierellomycetes</taxon>
        <taxon>Mortierellales</taxon>
        <taxon>Mortierellaceae</taxon>
        <taxon>Lunasporangiospora</taxon>
    </lineage>
</organism>
<feature type="transmembrane region" description="Helical" evidence="7">
    <location>
        <begin position="20"/>
        <end position="44"/>
    </location>
</feature>
<feature type="non-terminal residue" evidence="8">
    <location>
        <position position="240"/>
    </location>
</feature>
<evidence type="ECO:0000256" key="7">
    <source>
        <dbReference type="SAM" id="Phobius"/>
    </source>
</evidence>
<protein>
    <submittedName>
        <fullName evidence="8">Uncharacterized protein</fullName>
    </submittedName>
</protein>
<dbReference type="PANTHER" id="PTHR19432:SF35">
    <property type="entry name" value="SOLUTE CARRIER FAMILY 45 MEMBER 3 ISOFORM X1"/>
    <property type="match status" value="1"/>
</dbReference>
<evidence type="ECO:0000256" key="2">
    <source>
        <dbReference type="ARBA" id="ARBA00022448"/>
    </source>
</evidence>
<dbReference type="OrthoDB" id="28755at2759"/>
<evidence type="ECO:0000313" key="9">
    <source>
        <dbReference type="Proteomes" id="UP000780801"/>
    </source>
</evidence>
<reference evidence="8" key="1">
    <citation type="journal article" date="2020" name="Fungal Divers.">
        <title>Resolving the Mortierellaceae phylogeny through synthesis of multi-gene phylogenetics and phylogenomics.</title>
        <authorList>
            <person name="Vandepol N."/>
            <person name="Liber J."/>
            <person name="Desiro A."/>
            <person name="Na H."/>
            <person name="Kennedy M."/>
            <person name="Barry K."/>
            <person name="Grigoriev I.V."/>
            <person name="Miller A.N."/>
            <person name="O'Donnell K."/>
            <person name="Stajich J.E."/>
            <person name="Bonito G."/>
        </authorList>
    </citation>
    <scope>NUCLEOTIDE SEQUENCE</scope>
    <source>
        <strain evidence="8">KOD1015</strain>
    </source>
</reference>
<dbReference type="AlphaFoldDB" id="A0A9P6FKG9"/>
<evidence type="ECO:0000256" key="4">
    <source>
        <dbReference type="ARBA" id="ARBA00022989"/>
    </source>
</evidence>
<gene>
    <name evidence="8" type="ORF">BGW38_008580</name>
</gene>
<evidence type="ECO:0000256" key="3">
    <source>
        <dbReference type="ARBA" id="ARBA00022692"/>
    </source>
</evidence>
<keyword evidence="9" id="KW-1185">Reference proteome</keyword>
<keyword evidence="5 7" id="KW-0472">Membrane</keyword>
<keyword evidence="2" id="KW-0813">Transport</keyword>
<dbReference type="GO" id="GO:0008506">
    <property type="term" value="F:sucrose:proton symporter activity"/>
    <property type="evidence" value="ECO:0007669"/>
    <property type="project" value="TreeGrafter"/>
</dbReference>
<evidence type="ECO:0000256" key="6">
    <source>
        <dbReference type="SAM" id="MobiDB-lite"/>
    </source>
</evidence>
<evidence type="ECO:0000256" key="5">
    <source>
        <dbReference type="ARBA" id="ARBA00023136"/>
    </source>
</evidence>
<comment type="subcellular location">
    <subcellularLocation>
        <location evidence="1">Membrane</location>
        <topology evidence="1">Multi-pass membrane protein</topology>
    </subcellularLocation>
</comment>